<dbReference type="PANTHER" id="PTHR30055:SF234">
    <property type="entry name" value="HTH-TYPE TRANSCRIPTIONAL REGULATOR BETI"/>
    <property type="match status" value="1"/>
</dbReference>
<evidence type="ECO:0000313" key="6">
    <source>
        <dbReference type="EMBL" id="GAA4805528.1"/>
    </source>
</evidence>
<dbReference type="EMBL" id="BAABKQ010000001">
    <property type="protein sequence ID" value="GAA4805528.1"/>
    <property type="molecule type" value="Genomic_DNA"/>
</dbReference>
<organism evidence="6 7">
    <name type="scientific">Tomitella cavernea</name>
    <dbReference type="NCBI Taxonomy" id="1387982"/>
    <lineage>
        <taxon>Bacteria</taxon>
        <taxon>Bacillati</taxon>
        <taxon>Actinomycetota</taxon>
        <taxon>Actinomycetes</taxon>
        <taxon>Mycobacteriales</taxon>
        <taxon>Tomitella</taxon>
    </lineage>
</organism>
<evidence type="ECO:0000259" key="5">
    <source>
        <dbReference type="PROSITE" id="PS50977"/>
    </source>
</evidence>
<dbReference type="PRINTS" id="PR00455">
    <property type="entry name" value="HTHTETR"/>
</dbReference>
<proteinExistence type="predicted"/>
<keyword evidence="1" id="KW-0805">Transcription regulation</keyword>
<dbReference type="Gene3D" id="1.10.357.10">
    <property type="entry name" value="Tetracycline Repressor, domain 2"/>
    <property type="match status" value="1"/>
</dbReference>
<dbReference type="InterPro" id="IPR050109">
    <property type="entry name" value="HTH-type_TetR-like_transc_reg"/>
</dbReference>
<evidence type="ECO:0000256" key="1">
    <source>
        <dbReference type="ARBA" id="ARBA00023015"/>
    </source>
</evidence>
<dbReference type="SUPFAM" id="SSF46689">
    <property type="entry name" value="Homeodomain-like"/>
    <property type="match status" value="1"/>
</dbReference>
<dbReference type="InterPro" id="IPR001647">
    <property type="entry name" value="HTH_TetR"/>
</dbReference>
<accession>A0ABP9C5V9</accession>
<keyword evidence="3" id="KW-0804">Transcription</keyword>
<dbReference type="InterPro" id="IPR009057">
    <property type="entry name" value="Homeodomain-like_sf"/>
</dbReference>
<feature type="DNA-binding region" description="H-T-H motif" evidence="4">
    <location>
        <begin position="36"/>
        <end position="55"/>
    </location>
</feature>
<protein>
    <submittedName>
        <fullName evidence="6">TetR/AcrR family transcriptional regulator</fullName>
    </submittedName>
</protein>
<dbReference type="Pfam" id="PF00440">
    <property type="entry name" value="TetR_N"/>
    <property type="match status" value="1"/>
</dbReference>
<sequence length="191" mass="21145">MQSRPEPERPTGRDAVRRSILRAARHHFAREGPRAALRDIAATAGVNAGLIHRHFGRKEQLISEVIEDTLESSTRHVAANGAVRSMFLDSTTQTDFVRMIAWMALERGPDGASPLASAPHRTIAEVRGAPDTDPDRDARLMIALTVIYGWSVFSREMLSAFDVEEDRRGEFEHRIADLLAALTAPEKVANP</sequence>
<name>A0ABP9C5V9_9ACTN</name>
<keyword evidence="2 4" id="KW-0238">DNA-binding</keyword>
<keyword evidence="7" id="KW-1185">Reference proteome</keyword>
<feature type="domain" description="HTH tetR-type" evidence="5">
    <location>
        <begin position="14"/>
        <end position="73"/>
    </location>
</feature>
<dbReference type="PROSITE" id="PS50977">
    <property type="entry name" value="HTH_TETR_2"/>
    <property type="match status" value="1"/>
</dbReference>
<reference evidence="7" key="1">
    <citation type="journal article" date="2019" name="Int. J. Syst. Evol. Microbiol.">
        <title>The Global Catalogue of Microorganisms (GCM) 10K type strain sequencing project: providing services to taxonomists for standard genome sequencing and annotation.</title>
        <authorList>
            <consortium name="The Broad Institute Genomics Platform"/>
            <consortium name="The Broad Institute Genome Sequencing Center for Infectious Disease"/>
            <person name="Wu L."/>
            <person name="Ma J."/>
        </authorList>
    </citation>
    <scope>NUCLEOTIDE SEQUENCE [LARGE SCALE GENOMIC DNA]</scope>
    <source>
        <strain evidence="7">JCM 18542</strain>
    </source>
</reference>
<evidence type="ECO:0000256" key="2">
    <source>
        <dbReference type="ARBA" id="ARBA00023125"/>
    </source>
</evidence>
<comment type="caution">
    <text evidence="6">The sequence shown here is derived from an EMBL/GenBank/DDBJ whole genome shotgun (WGS) entry which is preliminary data.</text>
</comment>
<dbReference type="PANTHER" id="PTHR30055">
    <property type="entry name" value="HTH-TYPE TRANSCRIPTIONAL REGULATOR RUTR"/>
    <property type="match status" value="1"/>
</dbReference>
<gene>
    <name evidence="6" type="ORF">GCM10023353_05550</name>
</gene>
<evidence type="ECO:0000256" key="4">
    <source>
        <dbReference type="PROSITE-ProRule" id="PRU00335"/>
    </source>
</evidence>
<evidence type="ECO:0000313" key="7">
    <source>
        <dbReference type="Proteomes" id="UP001500839"/>
    </source>
</evidence>
<evidence type="ECO:0000256" key="3">
    <source>
        <dbReference type="ARBA" id="ARBA00023163"/>
    </source>
</evidence>
<dbReference type="Proteomes" id="UP001500839">
    <property type="component" value="Unassembled WGS sequence"/>
</dbReference>
<dbReference type="RefSeq" id="WP_200171046.1">
    <property type="nucleotide sequence ID" value="NZ_BAABKQ010000001.1"/>
</dbReference>